<name>A0A562U4N4_9SPHI</name>
<evidence type="ECO:0008006" key="4">
    <source>
        <dbReference type="Google" id="ProtNLM"/>
    </source>
</evidence>
<dbReference type="Proteomes" id="UP000317010">
    <property type="component" value="Unassembled WGS sequence"/>
</dbReference>
<dbReference type="EMBL" id="VLLI01000005">
    <property type="protein sequence ID" value="TWJ00782.1"/>
    <property type="molecule type" value="Genomic_DNA"/>
</dbReference>
<keyword evidence="3" id="KW-1185">Reference proteome</keyword>
<evidence type="ECO:0000256" key="1">
    <source>
        <dbReference type="SAM" id="Phobius"/>
    </source>
</evidence>
<dbReference type="OrthoDB" id="102112at2"/>
<reference evidence="2 3" key="1">
    <citation type="submission" date="2019-07" db="EMBL/GenBank/DDBJ databases">
        <title>Genomic Encyclopedia of Archaeal and Bacterial Type Strains, Phase II (KMG-II): from individual species to whole genera.</title>
        <authorList>
            <person name="Goeker M."/>
        </authorList>
    </citation>
    <scope>NUCLEOTIDE SEQUENCE [LARGE SCALE GENOMIC DNA]</scope>
    <source>
        <strain evidence="2 3">ATCC BAA-1854</strain>
    </source>
</reference>
<evidence type="ECO:0000313" key="3">
    <source>
        <dbReference type="Proteomes" id="UP000317010"/>
    </source>
</evidence>
<feature type="transmembrane region" description="Helical" evidence="1">
    <location>
        <begin position="139"/>
        <end position="158"/>
    </location>
</feature>
<dbReference type="AlphaFoldDB" id="A0A562U4N4"/>
<keyword evidence="1" id="KW-1133">Transmembrane helix</keyword>
<feature type="transmembrane region" description="Helical" evidence="1">
    <location>
        <begin position="44"/>
        <end position="61"/>
    </location>
</feature>
<feature type="transmembrane region" description="Helical" evidence="1">
    <location>
        <begin position="91"/>
        <end position="107"/>
    </location>
</feature>
<accession>A0A562U4N4</accession>
<sequence length="318" mass="36683">MICYGLYKVIKLQFPAPSFSRLLEPVGKLSPMGLAWTYMGYSRGFNYFTGSAEIITGLLLFFRKTSTLGAIVGLVVAVNIMAINYCFDVPVKLLATMLVVMCIFLMLRDTDRLINFFFRNRDTLPSNLMPRRFNARWKNTTLIVVKYALIFYTLYFGVVDALAREKQYGSKAKKPPLYGIYNVEAFIKNKDTLKPLTTDTTRWRKFMISRDGGAQIQMMDDSVSNYSFKPDLKKHTIVAYTYSDTTHKFHLIYNLTKLGLAELKNFKGVKKTDTATYLIIKGVWKKDSVEVWMRRLDPNGFPLLQRGFHWVNEAAYNK</sequence>
<organism evidence="2 3">
    <name type="scientific">Mucilaginibacter frigoritolerans</name>
    <dbReference type="NCBI Taxonomy" id="652788"/>
    <lineage>
        <taxon>Bacteria</taxon>
        <taxon>Pseudomonadati</taxon>
        <taxon>Bacteroidota</taxon>
        <taxon>Sphingobacteriia</taxon>
        <taxon>Sphingobacteriales</taxon>
        <taxon>Sphingobacteriaceae</taxon>
        <taxon>Mucilaginibacter</taxon>
    </lineage>
</organism>
<protein>
    <recommendedName>
        <fullName evidence="4">DoxX-like protein</fullName>
    </recommendedName>
</protein>
<feature type="transmembrane region" description="Helical" evidence="1">
    <location>
        <begin position="68"/>
        <end position="85"/>
    </location>
</feature>
<proteinExistence type="predicted"/>
<gene>
    <name evidence="2" type="ORF">JN11_02041</name>
</gene>
<evidence type="ECO:0000313" key="2">
    <source>
        <dbReference type="EMBL" id="TWJ00782.1"/>
    </source>
</evidence>
<comment type="caution">
    <text evidence="2">The sequence shown here is derived from an EMBL/GenBank/DDBJ whole genome shotgun (WGS) entry which is preliminary data.</text>
</comment>
<keyword evidence="1" id="KW-0472">Membrane</keyword>
<keyword evidence="1" id="KW-0812">Transmembrane</keyword>
<dbReference type="RefSeq" id="WP_144912167.1">
    <property type="nucleotide sequence ID" value="NZ_VLLI01000005.1"/>
</dbReference>